<dbReference type="Gene3D" id="1.10.1710.10">
    <property type="entry name" value="ProQ/FinO domain"/>
    <property type="match status" value="1"/>
</dbReference>
<keyword evidence="1" id="KW-0694">RNA-binding</keyword>
<evidence type="ECO:0000313" key="3">
    <source>
        <dbReference type="EMBL" id="MCS5736561.1"/>
    </source>
</evidence>
<gene>
    <name evidence="3" type="ORF">N1032_22805</name>
</gene>
<name>A0ABT2H9C3_9MICO</name>
<feature type="non-terminal residue" evidence="3">
    <location>
        <position position="1"/>
    </location>
</feature>
<dbReference type="EMBL" id="JANLCJ010000057">
    <property type="protein sequence ID" value="MCS5736561.1"/>
    <property type="molecule type" value="Genomic_DNA"/>
</dbReference>
<feature type="domain" description="ProQ/FinO" evidence="2">
    <location>
        <begin position="5"/>
        <end position="90"/>
    </location>
</feature>
<dbReference type="RefSeq" id="WP_259542597.1">
    <property type="nucleotide sequence ID" value="NZ_JANLCJ010000057.1"/>
</dbReference>
<dbReference type="SUPFAM" id="SSF48657">
    <property type="entry name" value="FinO-like"/>
    <property type="match status" value="1"/>
</dbReference>
<evidence type="ECO:0000259" key="2">
    <source>
        <dbReference type="Pfam" id="PF04352"/>
    </source>
</evidence>
<dbReference type="Proteomes" id="UP001165586">
    <property type="component" value="Unassembled WGS sequence"/>
</dbReference>
<reference evidence="3" key="1">
    <citation type="submission" date="2022-08" db="EMBL/GenBank/DDBJ databases">
        <authorList>
            <person name="Deng Y."/>
            <person name="Han X.-F."/>
            <person name="Zhang Y.-Q."/>
        </authorList>
    </citation>
    <scope>NUCLEOTIDE SEQUENCE</scope>
    <source>
        <strain evidence="3">CPCC 203386</strain>
    </source>
</reference>
<sequence>TYRTYIPILEERFPIAFNRDNPLPLEVGVFEKLIALPDLGMCDDELDCVLQCWTARREYCRSAVLIGWRHDLIGQRVERIGGEDLLTYQNRYSRFIRRGMLQ</sequence>
<dbReference type="Pfam" id="PF04352">
    <property type="entry name" value="ProQ"/>
    <property type="match status" value="1"/>
</dbReference>
<protein>
    <submittedName>
        <fullName evidence="3">ProQ/FINO family protein</fullName>
    </submittedName>
</protein>
<proteinExistence type="predicted"/>
<evidence type="ECO:0000313" key="4">
    <source>
        <dbReference type="Proteomes" id="UP001165586"/>
    </source>
</evidence>
<comment type="caution">
    <text evidence="3">The sequence shown here is derived from an EMBL/GenBank/DDBJ whole genome shotgun (WGS) entry which is preliminary data.</text>
</comment>
<keyword evidence="4" id="KW-1185">Reference proteome</keyword>
<dbReference type="InterPro" id="IPR016103">
    <property type="entry name" value="ProQ/FinO"/>
</dbReference>
<organism evidence="3 4">
    <name type="scientific">Herbiconiux daphne</name>
    <dbReference type="NCBI Taxonomy" id="2970914"/>
    <lineage>
        <taxon>Bacteria</taxon>
        <taxon>Bacillati</taxon>
        <taxon>Actinomycetota</taxon>
        <taxon>Actinomycetes</taxon>
        <taxon>Micrococcales</taxon>
        <taxon>Microbacteriaceae</taxon>
        <taxon>Herbiconiux</taxon>
    </lineage>
</organism>
<accession>A0ABT2H9C3</accession>
<evidence type="ECO:0000256" key="1">
    <source>
        <dbReference type="ARBA" id="ARBA00022884"/>
    </source>
</evidence>
<dbReference type="InterPro" id="IPR036442">
    <property type="entry name" value="ProQ/FinO_sf"/>
</dbReference>